<comment type="caution">
    <text evidence="2">The sequence shown here is derived from an EMBL/GenBank/DDBJ whole genome shotgun (WGS) entry which is preliminary data.</text>
</comment>
<dbReference type="RefSeq" id="WP_174869718.1">
    <property type="nucleotide sequence ID" value="NZ_CABFUW010000014.1"/>
</dbReference>
<evidence type="ECO:0000313" key="2">
    <source>
        <dbReference type="EMBL" id="MBW5893861.1"/>
    </source>
</evidence>
<proteinExistence type="predicted"/>
<protein>
    <submittedName>
        <fullName evidence="2">GNAT family N-acetyltransferase</fullName>
    </submittedName>
</protein>
<dbReference type="GO" id="GO:1990189">
    <property type="term" value="F:protein N-terminal-serine acetyltransferase activity"/>
    <property type="evidence" value="ECO:0007669"/>
    <property type="project" value="TreeGrafter"/>
</dbReference>
<dbReference type="EMBL" id="JAESHX010000085">
    <property type="protein sequence ID" value="MBW5893861.1"/>
    <property type="molecule type" value="Genomic_DNA"/>
</dbReference>
<dbReference type="Pfam" id="PF13302">
    <property type="entry name" value="Acetyltransf_3"/>
    <property type="match status" value="1"/>
</dbReference>
<feature type="domain" description="N-acetyltransferase" evidence="1">
    <location>
        <begin position="35"/>
        <end position="193"/>
    </location>
</feature>
<dbReference type="PANTHER" id="PTHR43441:SF2">
    <property type="entry name" value="FAMILY ACETYLTRANSFERASE, PUTATIVE (AFU_ORTHOLOGUE AFUA_7G00850)-RELATED"/>
    <property type="match status" value="1"/>
</dbReference>
<dbReference type="FunFam" id="3.40.630.30:FF:000047">
    <property type="entry name" value="Acetyltransferase, GNAT family"/>
    <property type="match status" value="1"/>
</dbReference>
<dbReference type="InterPro" id="IPR051908">
    <property type="entry name" value="Ribosomal_N-acetyltransferase"/>
</dbReference>
<dbReference type="Proteomes" id="UP000696310">
    <property type="component" value="Unassembled WGS sequence"/>
</dbReference>
<organism evidence="2 3">
    <name type="scientific">Pectobacterium polaris</name>
    <dbReference type="NCBI Taxonomy" id="2042057"/>
    <lineage>
        <taxon>Bacteria</taxon>
        <taxon>Pseudomonadati</taxon>
        <taxon>Pseudomonadota</taxon>
        <taxon>Gammaproteobacteria</taxon>
        <taxon>Enterobacterales</taxon>
        <taxon>Pectobacteriaceae</taxon>
        <taxon>Pectobacterium</taxon>
    </lineage>
</organism>
<dbReference type="AlphaFoldDB" id="A0AAW4P425"/>
<reference evidence="2" key="2">
    <citation type="submission" date="2021-01" db="EMBL/GenBank/DDBJ databases">
        <authorList>
            <person name="Vargas Peralta D."/>
        </authorList>
    </citation>
    <scope>NUCLEOTIDE SEQUENCE</scope>
    <source>
        <strain evidence="2">A3</strain>
    </source>
</reference>
<evidence type="ECO:0000313" key="3">
    <source>
        <dbReference type="Proteomes" id="UP000696310"/>
    </source>
</evidence>
<gene>
    <name evidence="2" type="ORF">IM880_16740</name>
</gene>
<dbReference type="SUPFAM" id="SSF55729">
    <property type="entry name" value="Acyl-CoA N-acyltransferases (Nat)"/>
    <property type="match status" value="1"/>
</dbReference>
<dbReference type="PROSITE" id="PS51186">
    <property type="entry name" value="GNAT"/>
    <property type="match status" value="1"/>
</dbReference>
<evidence type="ECO:0000259" key="1">
    <source>
        <dbReference type="PROSITE" id="PS51186"/>
    </source>
</evidence>
<name>A0AAW4P425_9GAMM</name>
<dbReference type="InterPro" id="IPR000182">
    <property type="entry name" value="GNAT_dom"/>
</dbReference>
<dbReference type="PANTHER" id="PTHR43441">
    <property type="entry name" value="RIBOSOMAL-PROTEIN-SERINE ACETYLTRANSFERASE"/>
    <property type="match status" value="1"/>
</dbReference>
<dbReference type="GO" id="GO:0008999">
    <property type="term" value="F:protein-N-terminal-alanine acetyltransferase activity"/>
    <property type="evidence" value="ECO:0007669"/>
    <property type="project" value="TreeGrafter"/>
</dbReference>
<reference evidence="2" key="1">
    <citation type="journal article" date="2021" name="bioRxiv">
        <title>Identification of Pectobacterium species isolated from the soft rot of tetecho (Neobuxbaumia tetetzo), a columnar cactus, and associated metagenomics.</title>
        <authorList>
            <person name="Vargas-Peralta D."/>
            <person name="Narvaez-Barragan D.A."/>
            <person name="de Sandozequi A."/>
            <person name="Romero-Gutierrez M.F."/>
            <person name="Segovia L."/>
            <person name="Martinez-Anaya C."/>
            <person name="Alcaraz L.D."/>
            <person name="de la Torre Almaraz R."/>
        </authorList>
    </citation>
    <scope>NUCLEOTIDE SEQUENCE</scope>
    <source>
        <strain evidence="2">A3</strain>
    </source>
</reference>
<sequence length="234" mass="26673">MNHHINEYAQPIGAPLPAWSERPLPTGVVLHGRFCSLEPLNAELHASDLYDAYASAKDGRDWTYLPVGPFHEKNAYRRYAEAASNSIDPKHYSVIDTRLGKAVGTLSLMRADAKNGAVEVGWVTFSPLLKQKPASTEAQFLLMQYVFEELGYRRYEWKCDSLNEPSRKAAQRLGFSFEGIFRQASVYKQRSRDTAWFAITDKEWPQRKQAFLAWLSPENFDSNGRQIKPLSTIL</sequence>
<dbReference type="Gene3D" id="3.40.630.30">
    <property type="match status" value="1"/>
</dbReference>
<accession>A0AAW4P425</accession>
<dbReference type="InterPro" id="IPR016181">
    <property type="entry name" value="Acyl_CoA_acyltransferase"/>
</dbReference>